<feature type="transmembrane region" description="Helical" evidence="2">
    <location>
        <begin position="129"/>
        <end position="149"/>
    </location>
</feature>
<dbReference type="Proteomes" id="UP000419144">
    <property type="component" value="Unassembled WGS sequence"/>
</dbReference>
<name>A0A640KEC6_LEITA</name>
<keyword evidence="2" id="KW-0812">Transmembrane</keyword>
<proteinExistence type="predicted"/>
<dbReference type="VEuPathDB" id="TriTrypDB:LtaPh_1608600"/>
<keyword evidence="2" id="KW-1133">Transmembrane helix</keyword>
<dbReference type="OrthoDB" id="10579476at2759"/>
<organism evidence="3 4">
    <name type="scientific">Leishmania tarentolae</name>
    <name type="common">Sauroleishmania tarentolae</name>
    <dbReference type="NCBI Taxonomy" id="5689"/>
    <lineage>
        <taxon>Eukaryota</taxon>
        <taxon>Discoba</taxon>
        <taxon>Euglenozoa</taxon>
        <taxon>Kinetoplastea</taxon>
        <taxon>Metakinetoplastina</taxon>
        <taxon>Trypanosomatida</taxon>
        <taxon>Trypanosomatidae</taxon>
        <taxon>Leishmaniinae</taxon>
        <taxon>Leishmania</taxon>
        <taxon>lizard Leishmania</taxon>
    </lineage>
</organism>
<keyword evidence="2" id="KW-0472">Membrane</keyword>
<evidence type="ECO:0000256" key="2">
    <source>
        <dbReference type="SAM" id="Phobius"/>
    </source>
</evidence>
<evidence type="ECO:0000256" key="1">
    <source>
        <dbReference type="SAM" id="MobiDB-lite"/>
    </source>
</evidence>
<reference evidence="3" key="1">
    <citation type="submission" date="2019-11" db="EMBL/GenBank/DDBJ databases">
        <title>Leishmania tarentolae CDS.</title>
        <authorList>
            <person name="Goto Y."/>
            <person name="Yamagishi J."/>
        </authorList>
    </citation>
    <scope>NUCLEOTIDE SEQUENCE [LARGE SCALE GENOMIC DNA]</scope>
    <source>
        <strain evidence="3">Parrot Tar II</strain>
    </source>
</reference>
<dbReference type="EMBL" id="BLBS01000020">
    <property type="protein sequence ID" value="GET87445.1"/>
    <property type="molecule type" value="Genomic_DNA"/>
</dbReference>
<protein>
    <submittedName>
        <fullName evidence="3">Uncharacterized protein</fullName>
    </submittedName>
</protein>
<comment type="caution">
    <text evidence="3">The sequence shown here is derived from an EMBL/GenBank/DDBJ whole genome shotgun (WGS) entry which is preliminary data.</text>
</comment>
<accession>A0A640KEC6</accession>
<dbReference type="AlphaFoldDB" id="A0A640KEC6"/>
<evidence type="ECO:0000313" key="3">
    <source>
        <dbReference type="EMBL" id="GET87445.1"/>
    </source>
</evidence>
<feature type="region of interest" description="Disordered" evidence="1">
    <location>
        <begin position="77"/>
        <end position="102"/>
    </location>
</feature>
<gene>
    <name evidence="3" type="ORF">LtaPh_1608600</name>
</gene>
<keyword evidence="4" id="KW-1185">Reference proteome</keyword>
<evidence type="ECO:0000313" key="4">
    <source>
        <dbReference type="Proteomes" id="UP000419144"/>
    </source>
</evidence>
<sequence>MISTIYDVAFNGRGITLQGNQDTVRALKRVSGLLPHRGAVLEPAHFPLHIFPGQEDDGPSGGDASTANGGHEARVWHEASAQRQRSRKSGCHRDGHAMGGHHPRRPCNCGSAGVAPFFVFLSAGALRPLLLDGIFSIAAVLMAYLYTIMHSTQSDITVTHRSYVLRGALHKIWRESHKGAKAPILHTKCEGEQLVSWNSATCTLKGGWIHTLVHARSHIRVPMLL</sequence>